<gene>
    <name evidence="3" type="ORF">VFPBJ_01584</name>
</gene>
<sequence length="264" mass="27651">MSEKPPPSSSSSPSAVATLSPLNRVLSPPLNLLPPNTPPHLFPSAVSYFNSLPWCAALINDHSPSAGRLPGHGQAIAFIPQCFNPVSARHDQFVGRTLSHGHPDAGSHSSGSSEGEGEGRTRGPPIRHLLSLFRPADDTELRDPSRPILRVATLFALGDGTSGYEGIVHGGLTATILDESLGVVNELNTALGKEGSLFSASSVTASLSVKFLAPVATAEKAICVTSWVEGMQGRKTIMKAEVTNGKGEKLAVAESVWVAVKPRL</sequence>
<dbReference type="Pfam" id="PF03061">
    <property type="entry name" value="4HBT"/>
    <property type="match status" value="1"/>
</dbReference>
<name>A0A179HBR4_PURLI</name>
<accession>A0A179HBR4</accession>
<reference evidence="3 4" key="1">
    <citation type="submission" date="2016-01" db="EMBL/GenBank/DDBJ databases">
        <title>Biosynthesis of antibiotic leucinostatins and their inhibition on Phytophthora in bio-control Purpureocillium lilacinum.</title>
        <authorList>
            <person name="Wang G."/>
            <person name="Liu Z."/>
            <person name="Lin R."/>
            <person name="Li E."/>
            <person name="Mao Z."/>
            <person name="Ling J."/>
            <person name="Yin W."/>
            <person name="Xie B."/>
        </authorList>
    </citation>
    <scope>NUCLEOTIDE SEQUENCE [LARGE SCALE GENOMIC DNA]</scope>
    <source>
        <strain evidence="3">PLBJ-1</strain>
    </source>
</reference>
<dbReference type="Proteomes" id="UP000078240">
    <property type="component" value="Unassembled WGS sequence"/>
</dbReference>
<dbReference type="Gene3D" id="3.10.129.10">
    <property type="entry name" value="Hotdog Thioesterase"/>
    <property type="match status" value="1"/>
</dbReference>
<feature type="domain" description="Thioesterase" evidence="2">
    <location>
        <begin position="166"/>
        <end position="250"/>
    </location>
</feature>
<dbReference type="InterPro" id="IPR006683">
    <property type="entry name" value="Thioestr_dom"/>
</dbReference>
<evidence type="ECO:0000256" key="1">
    <source>
        <dbReference type="SAM" id="MobiDB-lite"/>
    </source>
</evidence>
<dbReference type="InterPro" id="IPR052061">
    <property type="entry name" value="PTE-AB_protein"/>
</dbReference>
<feature type="compositionally biased region" description="Low complexity" evidence="1">
    <location>
        <begin position="104"/>
        <end position="113"/>
    </location>
</feature>
<dbReference type="EMBL" id="LSBH01000001">
    <property type="protein sequence ID" value="OAQ87544.1"/>
    <property type="molecule type" value="Genomic_DNA"/>
</dbReference>
<dbReference type="CDD" id="cd03443">
    <property type="entry name" value="PaaI_thioesterase"/>
    <property type="match status" value="1"/>
</dbReference>
<organism evidence="3 4">
    <name type="scientific">Purpureocillium lilacinum</name>
    <name type="common">Paecilomyces lilacinus</name>
    <dbReference type="NCBI Taxonomy" id="33203"/>
    <lineage>
        <taxon>Eukaryota</taxon>
        <taxon>Fungi</taxon>
        <taxon>Dikarya</taxon>
        <taxon>Ascomycota</taxon>
        <taxon>Pezizomycotina</taxon>
        <taxon>Sordariomycetes</taxon>
        <taxon>Hypocreomycetidae</taxon>
        <taxon>Hypocreales</taxon>
        <taxon>Ophiocordycipitaceae</taxon>
        <taxon>Purpureocillium</taxon>
    </lineage>
</organism>
<evidence type="ECO:0000313" key="3">
    <source>
        <dbReference type="EMBL" id="OAQ87544.1"/>
    </source>
</evidence>
<dbReference type="PANTHER" id="PTHR47260:SF6">
    <property type="entry name" value="THIOESTERASE DOMAIN-CONTAINING PROTEIN"/>
    <property type="match status" value="1"/>
</dbReference>
<feature type="region of interest" description="Disordered" evidence="1">
    <location>
        <begin position="96"/>
        <end position="125"/>
    </location>
</feature>
<proteinExistence type="predicted"/>
<dbReference type="AlphaFoldDB" id="A0A179HBR4"/>
<dbReference type="PANTHER" id="PTHR47260">
    <property type="entry name" value="UPF0644 PROTEIN PB2B4.06"/>
    <property type="match status" value="1"/>
</dbReference>
<evidence type="ECO:0000259" key="2">
    <source>
        <dbReference type="Pfam" id="PF03061"/>
    </source>
</evidence>
<comment type="caution">
    <text evidence="3">The sequence shown here is derived from an EMBL/GenBank/DDBJ whole genome shotgun (WGS) entry which is preliminary data.</text>
</comment>
<evidence type="ECO:0000313" key="4">
    <source>
        <dbReference type="Proteomes" id="UP000078240"/>
    </source>
</evidence>
<protein>
    <submittedName>
        <fullName evidence="3">Thioesterase superfamily protein</fullName>
    </submittedName>
</protein>
<dbReference type="SUPFAM" id="SSF54637">
    <property type="entry name" value="Thioesterase/thiol ester dehydrase-isomerase"/>
    <property type="match status" value="1"/>
</dbReference>
<dbReference type="InterPro" id="IPR029069">
    <property type="entry name" value="HotDog_dom_sf"/>
</dbReference>